<dbReference type="GO" id="GO:0098609">
    <property type="term" value="P:cell-cell adhesion"/>
    <property type="evidence" value="ECO:0007669"/>
    <property type="project" value="InterPro"/>
</dbReference>
<dbReference type="GO" id="GO:0005737">
    <property type="term" value="C:cytoplasm"/>
    <property type="evidence" value="ECO:0007669"/>
    <property type="project" value="TreeGrafter"/>
</dbReference>
<evidence type="ECO:0000256" key="2">
    <source>
        <dbReference type="ARBA" id="ARBA00005462"/>
    </source>
</evidence>
<proteinExistence type="inferred from homology"/>
<keyword evidence="5" id="KW-0965">Cell junction</keyword>
<dbReference type="PANTHER" id="PTHR10372:SF8">
    <property type="entry name" value="PLAKOPHILIN-4"/>
    <property type="match status" value="1"/>
</dbReference>
<keyword evidence="9" id="KW-1185">Reference proteome</keyword>
<dbReference type="PROSITE" id="PS50176">
    <property type="entry name" value="ARM_REPEAT"/>
    <property type="match status" value="3"/>
</dbReference>
<dbReference type="Pfam" id="PF00514">
    <property type="entry name" value="Arm"/>
    <property type="match status" value="3"/>
</dbReference>
<dbReference type="Gene3D" id="1.25.10.10">
    <property type="entry name" value="Leucine-rich Repeat Variant"/>
    <property type="match status" value="1"/>
</dbReference>
<feature type="region of interest" description="Disordered" evidence="7">
    <location>
        <begin position="1257"/>
        <end position="1278"/>
    </location>
</feature>
<feature type="repeat" description="ARM" evidence="6">
    <location>
        <begin position="651"/>
        <end position="695"/>
    </location>
</feature>
<feature type="region of interest" description="Disordered" evidence="7">
    <location>
        <begin position="70"/>
        <end position="146"/>
    </location>
</feature>
<dbReference type="InterPro" id="IPR000225">
    <property type="entry name" value="Armadillo"/>
</dbReference>
<feature type="region of interest" description="Disordered" evidence="7">
    <location>
        <begin position="192"/>
        <end position="234"/>
    </location>
</feature>
<gene>
    <name evidence="8" type="primary">PKP4</name>
</gene>
<dbReference type="GO" id="GO:0005886">
    <property type="term" value="C:plasma membrane"/>
    <property type="evidence" value="ECO:0007669"/>
    <property type="project" value="TreeGrafter"/>
</dbReference>
<evidence type="ECO:0000256" key="3">
    <source>
        <dbReference type="ARBA" id="ARBA00022737"/>
    </source>
</evidence>
<feature type="region of interest" description="Disordered" evidence="7">
    <location>
        <begin position="1"/>
        <end position="29"/>
    </location>
</feature>
<feature type="compositionally biased region" description="Gly residues" evidence="7">
    <location>
        <begin position="281"/>
        <end position="293"/>
    </location>
</feature>
<feature type="compositionally biased region" description="Polar residues" evidence="7">
    <location>
        <begin position="137"/>
        <end position="146"/>
    </location>
</feature>
<feature type="repeat" description="ARM" evidence="6">
    <location>
        <begin position="953"/>
        <end position="990"/>
    </location>
</feature>
<evidence type="ECO:0000256" key="4">
    <source>
        <dbReference type="ARBA" id="ARBA00022889"/>
    </source>
</evidence>
<dbReference type="Proteomes" id="UP000694546">
    <property type="component" value="Chromosome 20"/>
</dbReference>
<feature type="region of interest" description="Disordered" evidence="7">
    <location>
        <begin position="260"/>
        <end position="452"/>
    </location>
</feature>
<reference evidence="8" key="2">
    <citation type="submission" date="2025-09" db="UniProtKB">
        <authorList>
            <consortium name="Ensembl"/>
        </authorList>
    </citation>
    <scope>IDENTIFICATION</scope>
</reference>
<dbReference type="Ensembl" id="ENSGMOT00000043182.1">
    <property type="protein sequence ID" value="ENSGMOP00000063222.1"/>
    <property type="gene ID" value="ENSGMOG00000027464.1"/>
</dbReference>
<feature type="compositionally biased region" description="Gly residues" evidence="7">
    <location>
        <begin position="327"/>
        <end position="339"/>
    </location>
</feature>
<feature type="region of interest" description="Disordered" evidence="7">
    <location>
        <begin position="1151"/>
        <end position="1188"/>
    </location>
</feature>
<feature type="compositionally biased region" description="Polar residues" evidence="7">
    <location>
        <begin position="120"/>
        <end position="129"/>
    </location>
</feature>
<accession>A0A8C5CQ50</accession>
<dbReference type="RefSeq" id="XP_030199640.1">
    <property type="nucleotide sequence ID" value="XM_030343780.1"/>
</dbReference>
<reference evidence="8" key="1">
    <citation type="submission" date="2025-08" db="UniProtKB">
        <authorList>
            <consortium name="Ensembl"/>
        </authorList>
    </citation>
    <scope>IDENTIFICATION</scope>
</reference>
<dbReference type="SUPFAM" id="SSF48371">
    <property type="entry name" value="ARM repeat"/>
    <property type="match status" value="1"/>
</dbReference>
<organism evidence="8 9">
    <name type="scientific">Gadus morhua</name>
    <name type="common">Atlantic cod</name>
    <dbReference type="NCBI Taxonomy" id="8049"/>
    <lineage>
        <taxon>Eukaryota</taxon>
        <taxon>Metazoa</taxon>
        <taxon>Chordata</taxon>
        <taxon>Craniata</taxon>
        <taxon>Vertebrata</taxon>
        <taxon>Euteleostomi</taxon>
        <taxon>Actinopterygii</taxon>
        <taxon>Neopterygii</taxon>
        <taxon>Teleostei</taxon>
        <taxon>Neoteleostei</taxon>
        <taxon>Acanthomorphata</taxon>
        <taxon>Zeiogadaria</taxon>
        <taxon>Gadariae</taxon>
        <taxon>Gadiformes</taxon>
        <taxon>Gadoidei</taxon>
        <taxon>Gadidae</taxon>
        <taxon>Gadus</taxon>
    </lineage>
</organism>
<keyword evidence="4" id="KW-0130">Cell adhesion</keyword>
<protein>
    <submittedName>
        <fullName evidence="8">Plakophilin 4</fullName>
    </submittedName>
</protein>
<keyword evidence="3" id="KW-0677">Repeat</keyword>
<evidence type="ECO:0000313" key="8">
    <source>
        <dbReference type="Ensembl" id="ENSGMOP00000063222.1"/>
    </source>
</evidence>
<feature type="compositionally biased region" description="Polar residues" evidence="7">
    <location>
        <begin position="1151"/>
        <end position="1180"/>
    </location>
</feature>
<feature type="compositionally biased region" description="Low complexity" evidence="7">
    <location>
        <begin position="306"/>
        <end position="322"/>
    </location>
</feature>
<comment type="similarity">
    <text evidence="2">Belongs to the beta-catenin family.</text>
</comment>
<evidence type="ECO:0000256" key="6">
    <source>
        <dbReference type="PROSITE-ProRule" id="PRU00259"/>
    </source>
</evidence>
<dbReference type="AlphaFoldDB" id="A0A8C5CQ50"/>
<dbReference type="InterPro" id="IPR028435">
    <property type="entry name" value="Plakophilin/d_Catenin"/>
</dbReference>
<dbReference type="GeneTree" id="ENSGT00940000155773"/>
<dbReference type="InterPro" id="IPR016024">
    <property type="entry name" value="ARM-type_fold"/>
</dbReference>
<dbReference type="SMART" id="SM00185">
    <property type="entry name" value="ARM"/>
    <property type="match status" value="8"/>
</dbReference>
<evidence type="ECO:0000256" key="1">
    <source>
        <dbReference type="ARBA" id="ARBA00004282"/>
    </source>
</evidence>
<name>A0A8C5CQ50_GADMO</name>
<evidence type="ECO:0000256" key="5">
    <source>
        <dbReference type="ARBA" id="ARBA00022949"/>
    </source>
</evidence>
<feature type="compositionally biased region" description="Polar residues" evidence="7">
    <location>
        <begin position="475"/>
        <end position="484"/>
    </location>
</feature>
<dbReference type="GO" id="GO:0005912">
    <property type="term" value="C:adherens junction"/>
    <property type="evidence" value="ECO:0007669"/>
    <property type="project" value="TreeGrafter"/>
</dbReference>
<dbReference type="PANTHER" id="PTHR10372">
    <property type="entry name" value="PLAKOPHILLIN-RELATED"/>
    <property type="match status" value="1"/>
</dbReference>
<sequence>MPAPDQSPAMEEGHLLPHRRGSSGLHMEVETTANHILASVKEQELQFERLTRELEVERQIVANQLERCRLEAESPGDASSSSSEKSLPWRSADVSTSGDAKSRLNDSSQSPSYRIRTESEQVSLYSPEQATLHERSTGNSRTSTLMNSYADSGYQEAGGGYYGNQKSELRQQHSFPGTGNPGPATLIRNARAEGQAAQPQPVPGRAMRRVCSVPSRTQSPQYASGVSPSRCSLRVTGSGGGGGVAYGSPIVTEPKPLSSIFSATLPHPQRAPASASSAANPGGGGGGGGGGGSPYSTQRSSPAALRRVGSSTSRSGGSRNTSPYQVPGGGGGGGGGGRMGSPLVMAGGVSPPLTKQPGQSSSSSPARGSMTAVPQHFGSATLPRSLMQEAPPYGPHDGRAYGPQDVPPYGPQDVPPYGPHEGQPYGPQDPPPYGPHEGSPYGPHDAPLYGPHGYEIYERMNRPDSLTGTDALVDDNSQGLRSSYSSQMGQDLRSAMSPDRHITHIYEDQTFQGPVYRSPGAAPQGTLYRSTSGVGSLQRTASQRSTMTYARNNYAPAANYADPYRLAQYRPGDAPYGRHGPVAMDDSATRSPSIDSIQKDPREFAWRDPELPEVIHMLQHQFPSVQANAAAYLQHLCYGDNRTKVEVCRLGGIKHLVDLLDHKVLDVQKNACGALRNLVYGKALDDNKAAVRSAGGVPALLRLLRKTVDAEVRELVTGVLWNLSSCDAVKMTIIRDALTTMTNTVIIPHSGWSSSTFDDDHKLKFHTSLVLRNTTGCLRNLSSAGEEARKQLRTCEGLVDSLLYVIKACVNTSDFDSKIVENCICTLRNLSYRLELEMPPSRLLGGQELAGLLDGETADLETDSSCWGRKKKRKKRSLQEDTWDGVGPIPGFSKPPQGAEMLWHPAVVKPYLTLLAESSNPATLEGAAGSLQNLSAGHWKFASYIRAAVRKEKGLPILVELLRMDNDRVVCSVATALRNMALDVRNKELIGKYAMRDLVNRLPGGSTTQLSDETVAAVCCTLHEVSSRNMENAKALADTGGIEKLVNITKTRGDRYSLKVVKAAAQVLNTLWQYRDLRTIYKKDGWNQNHFLTPVSTLERDRFRSAPSLPTGSIQMSPVNHTVGSTVSSPAVLGIKESRSEYQRAPSTMQFYNHQGDNSSVHKNQYTGSGKPSPHYYSSPTREEPRRTQPVYYAEDPGRRNYESYRMYLQAPRGYDEPYMDEVITYPPAAADYVSHHPHGLKSTTNYVDFYSSTRRPSYRGEHYPGSPTPGYRSRGRWGGGGGGGLAAVMI</sequence>
<comment type="subcellular location">
    <subcellularLocation>
        <location evidence="1">Cell junction</location>
    </subcellularLocation>
</comment>
<evidence type="ECO:0000313" key="9">
    <source>
        <dbReference type="Proteomes" id="UP000694546"/>
    </source>
</evidence>
<dbReference type="InterPro" id="IPR011989">
    <property type="entry name" value="ARM-like"/>
</dbReference>
<evidence type="ECO:0000256" key="7">
    <source>
        <dbReference type="SAM" id="MobiDB-lite"/>
    </source>
</evidence>
<feature type="compositionally biased region" description="Pro residues" evidence="7">
    <location>
        <begin position="405"/>
        <end position="418"/>
    </location>
</feature>
<dbReference type="GeneID" id="115533322"/>
<dbReference type="GO" id="GO:0005634">
    <property type="term" value="C:nucleus"/>
    <property type="evidence" value="ECO:0007669"/>
    <property type="project" value="TreeGrafter"/>
</dbReference>
<feature type="compositionally biased region" description="Polar residues" evidence="7">
    <location>
        <begin position="93"/>
        <end position="112"/>
    </location>
</feature>
<feature type="compositionally biased region" description="Polar residues" evidence="7">
    <location>
        <begin position="214"/>
        <end position="230"/>
    </location>
</feature>
<feature type="region of interest" description="Disordered" evidence="7">
    <location>
        <begin position="465"/>
        <end position="484"/>
    </location>
</feature>
<feature type="repeat" description="ARM" evidence="6">
    <location>
        <begin position="695"/>
        <end position="738"/>
    </location>
</feature>
<feature type="compositionally biased region" description="Low complexity" evidence="7">
    <location>
        <begin position="75"/>
        <end position="91"/>
    </location>
</feature>